<dbReference type="PANTHER" id="PTHR12563">
    <property type="entry name" value="GLYCEROL-3-PHOSPHATE ACYLTRANSFERASE"/>
    <property type="match status" value="1"/>
</dbReference>
<protein>
    <recommendedName>
        <fullName evidence="6">Phospholipid/glycerol acyltransferase domain-containing protein</fullName>
    </recommendedName>
</protein>
<dbReference type="GO" id="GO:0019432">
    <property type="term" value="P:triglyceride biosynthetic process"/>
    <property type="evidence" value="ECO:0007669"/>
    <property type="project" value="TreeGrafter"/>
</dbReference>
<keyword evidence="4" id="KW-0472">Membrane</keyword>
<keyword evidence="8" id="KW-1185">Reference proteome</keyword>
<dbReference type="InterPro" id="IPR041728">
    <property type="entry name" value="GPAT/DHAPAT_LPLAT"/>
</dbReference>
<dbReference type="EMBL" id="CAXIEN010000188">
    <property type="protein sequence ID" value="CAL1285135.1"/>
    <property type="molecule type" value="Genomic_DNA"/>
</dbReference>
<keyword evidence="3" id="KW-0808">Transferase</keyword>
<dbReference type="InterPro" id="IPR045520">
    <property type="entry name" value="GPAT/DHAPAT_C"/>
</dbReference>
<gene>
    <name evidence="7" type="ORF">LARSCL_LOCUS13540</name>
</gene>
<dbReference type="GO" id="GO:0031966">
    <property type="term" value="C:mitochondrial membrane"/>
    <property type="evidence" value="ECO:0007669"/>
    <property type="project" value="TreeGrafter"/>
</dbReference>
<evidence type="ECO:0000256" key="4">
    <source>
        <dbReference type="ARBA" id="ARBA00023136"/>
    </source>
</evidence>
<evidence type="ECO:0000256" key="1">
    <source>
        <dbReference type="ARBA" id="ARBA00004370"/>
    </source>
</evidence>
<dbReference type="GO" id="GO:0004366">
    <property type="term" value="F:glycerol-3-phosphate O-acyltransferase activity"/>
    <property type="evidence" value="ECO:0007669"/>
    <property type="project" value="TreeGrafter"/>
</dbReference>
<comment type="caution">
    <text evidence="7">The sequence shown here is derived from an EMBL/GenBank/DDBJ whole genome shotgun (WGS) entry which is preliminary data.</text>
</comment>
<dbReference type="AlphaFoldDB" id="A0AAV2AP52"/>
<comment type="similarity">
    <text evidence="2">Belongs to the GPAT/DAPAT family.</text>
</comment>
<dbReference type="InterPro" id="IPR002123">
    <property type="entry name" value="Plipid/glycerol_acylTrfase"/>
</dbReference>
<accession>A0AAV2AP52</accession>
<keyword evidence="5" id="KW-0012">Acyltransferase</keyword>
<evidence type="ECO:0000259" key="6">
    <source>
        <dbReference type="SMART" id="SM00563"/>
    </source>
</evidence>
<dbReference type="Pfam" id="PF01553">
    <property type="entry name" value="Acyltransferase"/>
    <property type="match status" value="1"/>
</dbReference>
<evidence type="ECO:0000313" key="7">
    <source>
        <dbReference type="EMBL" id="CAL1285135.1"/>
    </source>
</evidence>
<dbReference type="PANTHER" id="PTHR12563:SF23">
    <property type="entry name" value="BCDNA.GH07066"/>
    <property type="match status" value="1"/>
</dbReference>
<evidence type="ECO:0000256" key="2">
    <source>
        <dbReference type="ARBA" id="ARBA00007937"/>
    </source>
</evidence>
<sequence length="847" mass="96978">MGSCVAFNCTNKKSKKIPGITFHRVSLSEVSRRIARFRESWKQVVKTEKLETMSKKELPARRRTGVVNGISAFQKNNENRKYTKRELSLPFLDSGSWFRVKEENSISEIDVGNSHRIPDDNILNMLKVPTENHNASLFDRLFHQISFILRKDAKVSYPDVSEKVLSSDRVKTAIKTSVMEDLKGQDIKESGIIAAQVTHKQRAVHVLHQMRSCISSFLLKIAAWVMYKLLGKMLDGIEVRRDQIETLKKVAEENVPMIYLPLHRSHLDYILVTFILFMNDLRAPLVAAGNNLMIPFFGALLRGLGAFFIKRKLDPQNGQRDYVYRAVLHTYMEESLKAGHSLEFFIEGGRSRTGKAVLPKAGLLSIVVDTLMSNGIRDAYIVPIAMSYEKLLDGTFVSEQLGRPKEMESFSTAIQGIWRTLHSNYGTVRVDFCQPFSLKDFLLAAEYSYNSPVRTLQPCLLPQNQCFFNHNMKSRRRSEYGTEIVSEDHRQLIKDCADYVVYTSFNAYSVMSTNALAFLFLTKHRKATSFDHLVNSMDWIREEIVKRNKTFSYFGDSSEMIKRATKLLGKKLVTLDAIKMDWYSNNNKKTVYYKPSVNLPDVLELQYYANSVVPVFLLESIIVNAIYSLLPEESRKNTDDGDYVLRKDILKYSLELSSILQYEFIFSPPGTGICTVLNATIDDLLDNSLLYIKKSDANKNGSLILNDSKIDDFFAYGNHAELQQEIKLNPDDGNNTVQFLQCVLSPFIESYSLVAGVLYKLIDSEMEETQLLQDIKSLGLKKVHLGQIFHEEALGLDTLKNGLKLFESWKILNVRTRNSQKIYSLQSYYNDISKIEDVVNRIEKYKK</sequence>
<proteinExistence type="inferred from homology"/>
<organism evidence="7 8">
    <name type="scientific">Larinioides sclopetarius</name>
    <dbReference type="NCBI Taxonomy" id="280406"/>
    <lineage>
        <taxon>Eukaryota</taxon>
        <taxon>Metazoa</taxon>
        <taxon>Ecdysozoa</taxon>
        <taxon>Arthropoda</taxon>
        <taxon>Chelicerata</taxon>
        <taxon>Arachnida</taxon>
        <taxon>Araneae</taxon>
        <taxon>Araneomorphae</taxon>
        <taxon>Entelegynae</taxon>
        <taxon>Araneoidea</taxon>
        <taxon>Araneidae</taxon>
        <taxon>Larinioides</taxon>
    </lineage>
</organism>
<dbReference type="Proteomes" id="UP001497382">
    <property type="component" value="Unassembled WGS sequence"/>
</dbReference>
<dbReference type="SUPFAM" id="SSF69593">
    <property type="entry name" value="Glycerol-3-phosphate (1)-acyltransferase"/>
    <property type="match status" value="1"/>
</dbReference>
<reference evidence="7 8" key="1">
    <citation type="submission" date="2024-04" db="EMBL/GenBank/DDBJ databases">
        <authorList>
            <person name="Rising A."/>
            <person name="Reimegard J."/>
            <person name="Sonavane S."/>
            <person name="Akerstrom W."/>
            <person name="Nylinder S."/>
            <person name="Hedman E."/>
            <person name="Kallberg Y."/>
        </authorList>
    </citation>
    <scope>NUCLEOTIDE SEQUENCE [LARGE SCALE GENOMIC DNA]</scope>
</reference>
<feature type="domain" description="Phospholipid/glycerol acyltransferase" evidence="6">
    <location>
        <begin position="257"/>
        <end position="389"/>
    </location>
</feature>
<evidence type="ECO:0000256" key="3">
    <source>
        <dbReference type="ARBA" id="ARBA00022679"/>
    </source>
</evidence>
<dbReference type="GO" id="GO:0006631">
    <property type="term" value="P:fatty acid metabolic process"/>
    <property type="evidence" value="ECO:0007669"/>
    <property type="project" value="TreeGrafter"/>
</dbReference>
<dbReference type="GO" id="GO:0006072">
    <property type="term" value="P:glycerol-3-phosphate metabolic process"/>
    <property type="evidence" value="ECO:0007669"/>
    <property type="project" value="TreeGrafter"/>
</dbReference>
<name>A0AAV2AP52_9ARAC</name>
<dbReference type="SMART" id="SM00563">
    <property type="entry name" value="PlsC"/>
    <property type="match status" value="1"/>
</dbReference>
<dbReference type="InterPro" id="IPR022284">
    <property type="entry name" value="GPAT/DHAPAT"/>
</dbReference>
<evidence type="ECO:0000313" key="8">
    <source>
        <dbReference type="Proteomes" id="UP001497382"/>
    </source>
</evidence>
<dbReference type="CDD" id="cd07993">
    <property type="entry name" value="LPLAT_DHAPAT-like"/>
    <property type="match status" value="1"/>
</dbReference>
<dbReference type="Pfam" id="PF19277">
    <property type="entry name" value="GPAT_C"/>
    <property type="match status" value="1"/>
</dbReference>
<evidence type="ECO:0000256" key="5">
    <source>
        <dbReference type="ARBA" id="ARBA00023315"/>
    </source>
</evidence>
<comment type="subcellular location">
    <subcellularLocation>
        <location evidence="1">Membrane</location>
    </subcellularLocation>
</comment>
<dbReference type="GO" id="GO:0008654">
    <property type="term" value="P:phospholipid biosynthetic process"/>
    <property type="evidence" value="ECO:0007669"/>
    <property type="project" value="TreeGrafter"/>
</dbReference>